<evidence type="ECO:0000256" key="2">
    <source>
        <dbReference type="ARBA" id="ARBA00022643"/>
    </source>
</evidence>
<evidence type="ECO:0000313" key="5">
    <source>
        <dbReference type="Proteomes" id="UP000824128"/>
    </source>
</evidence>
<comment type="caution">
    <text evidence="4">The sequence shown here is derived from an EMBL/GenBank/DDBJ whole genome shotgun (WGS) entry which is preliminary data.</text>
</comment>
<accession>A0A9D1N3J2</accession>
<keyword evidence="2" id="KW-0288">FMN</keyword>
<evidence type="ECO:0000259" key="3">
    <source>
        <dbReference type="Pfam" id="PF03358"/>
    </source>
</evidence>
<dbReference type="PANTHER" id="PTHR43278">
    <property type="entry name" value="NAD(P)H-DEPENDENT FMN-CONTAINING OXIDOREDUCTASE YWQN-RELATED"/>
    <property type="match status" value="1"/>
</dbReference>
<proteinExistence type="predicted"/>
<evidence type="ECO:0000313" key="4">
    <source>
        <dbReference type="EMBL" id="HIU94006.1"/>
    </source>
</evidence>
<dbReference type="EMBL" id="DVNZ01000080">
    <property type="protein sequence ID" value="HIU94006.1"/>
    <property type="molecule type" value="Genomic_DNA"/>
</dbReference>
<dbReference type="SUPFAM" id="SSF52218">
    <property type="entry name" value="Flavoproteins"/>
    <property type="match status" value="1"/>
</dbReference>
<sequence length="226" mass="25328">MPYKPNDVTVKILGVSGSPRKGLTDHLTQLALEEAAKVPGVTTEFLPLRTKHIEHCIQCEACLKLTPGEKYEHYCRPFHDDMDELMKYWLQFDGYIVASPVYDMNVTPMLNIFFNRFRPLWRCYRGIHQNKVGGSISIGGTRHGGQETTVAMINNFFLANEIVVTGGPAGNYCGACVWSKDKLPKDFDDPIGVEKVLGVGRRVAEVAKIMKAGREIVGDARPEWEI</sequence>
<gene>
    <name evidence="4" type="ORF">IAD24_02490</name>
</gene>
<reference evidence="4" key="1">
    <citation type="submission" date="2020-10" db="EMBL/GenBank/DDBJ databases">
        <authorList>
            <person name="Gilroy R."/>
        </authorList>
    </citation>
    <scope>NUCLEOTIDE SEQUENCE</scope>
    <source>
        <strain evidence="4">ChiGjej2B2-16831</strain>
    </source>
</reference>
<evidence type="ECO:0000256" key="1">
    <source>
        <dbReference type="ARBA" id="ARBA00022630"/>
    </source>
</evidence>
<dbReference type="Proteomes" id="UP000824128">
    <property type="component" value="Unassembled WGS sequence"/>
</dbReference>
<keyword evidence="1" id="KW-0285">Flavoprotein</keyword>
<dbReference type="AlphaFoldDB" id="A0A9D1N3J2"/>
<dbReference type="GO" id="GO:0016491">
    <property type="term" value="F:oxidoreductase activity"/>
    <property type="evidence" value="ECO:0007669"/>
    <property type="project" value="InterPro"/>
</dbReference>
<dbReference type="InterPro" id="IPR029039">
    <property type="entry name" value="Flavoprotein-like_sf"/>
</dbReference>
<protein>
    <submittedName>
        <fullName evidence="4">Flavodoxin family protein</fullName>
    </submittedName>
</protein>
<feature type="domain" description="NADPH-dependent FMN reductase-like" evidence="3">
    <location>
        <begin position="10"/>
        <end position="166"/>
    </location>
</feature>
<reference evidence="4" key="2">
    <citation type="journal article" date="2021" name="PeerJ">
        <title>Extensive microbial diversity within the chicken gut microbiome revealed by metagenomics and culture.</title>
        <authorList>
            <person name="Gilroy R."/>
            <person name="Ravi A."/>
            <person name="Getino M."/>
            <person name="Pursley I."/>
            <person name="Horton D.L."/>
            <person name="Alikhan N.F."/>
            <person name="Baker D."/>
            <person name="Gharbi K."/>
            <person name="Hall N."/>
            <person name="Watson M."/>
            <person name="Adriaenssens E.M."/>
            <person name="Foster-Nyarko E."/>
            <person name="Jarju S."/>
            <person name="Secka A."/>
            <person name="Antonio M."/>
            <person name="Oren A."/>
            <person name="Chaudhuri R.R."/>
            <person name="La Ragione R."/>
            <person name="Hildebrand F."/>
            <person name="Pallen M.J."/>
        </authorList>
    </citation>
    <scope>NUCLEOTIDE SEQUENCE</scope>
    <source>
        <strain evidence="4">ChiGjej2B2-16831</strain>
    </source>
</reference>
<dbReference type="InterPro" id="IPR005025">
    <property type="entry name" value="FMN_Rdtase-like_dom"/>
</dbReference>
<dbReference type="InterPro" id="IPR051796">
    <property type="entry name" value="ISF_SsuE-like"/>
</dbReference>
<dbReference type="Pfam" id="PF03358">
    <property type="entry name" value="FMN_red"/>
    <property type="match status" value="1"/>
</dbReference>
<name>A0A9D1N3J2_9FIRM</name>
<dbReference type="PANTHER" id="PTHR43278:SF4">
    <property type="entry name" value="NAD(P)H-DEPENDENT FMN-CONTAINING OXIDOREDUCTASE YWQN-RELATED"/>
    <property type="match status" value="1"/>
</dbReference>
<organism evidence="4 5">
    <name type="scientific">Candidatus Aphodomorpha intestinavium</name>
    <dbReference type="NCBI Taxonomy" id="2840672"/>
    <lineage>
        <taxon>Bacteria</taxon>
        <taxon>Bacillati</taxon>
        <taxon>Bacillota</taxon>
        <taxon>Clostridia</taxon>
        <taxon>Eubacteriales</taxon>
        <taxon>Candidatus Aphodomorpha</taxon>
    </lineage>
</organism>
<dbReference type="Gene3D" id="3.40.50.360">
    <property type="match status" value="1"/>
</dbReference>